<evidence type="ECO:0000313" key="2">
    <source>
        <dbReference type="EMBL" id="KAF6232545.1"/>
    </source>
</evidence>
<dbReference type="RefSeq" id="XP_037161971.1">
    <property type="nucleotide sequence ID" value="XM_037311104.1"/>
</dbReference>
<feature type="region of interest" description="Disordered" evidence="1">
    <location>
        <begin position="192"/>
        <end position="215"/>
    </location>
</feature>
<accession>A0A8H6FPW7</accession>
<dbReference type="AlphaFoldDB" id="A0A8H6FPW7"/>
<proteinExistence type="predicted"/>
<dbReference type="Proteomes" id="UP000578531">
    <property type="component" value="Unassembled WGS sequence"/>
</dbReference>
<feature type="compositionally biased region" description="Low complexity" evidence="1">
    <location>
        <begin position="117"/>
        <end position="130"/>
    </location>
</feature>
<dbReference type="EMBL" id="JACCJC010000047">
    <property type="protein sequence ID" value="KAF6232545.1"/>
    <property type="molecule type" value="Genomic_DNA"/>
</dbReference>
<reference evidence="2 3" key="1">
    <citation type="journal article" date="2020" name="Genomics">
        <title>Complete, high-quality genomes from long-read metagenomic sequencing of two wolf lichen thalli reveals enigmatic genome architecture.</title>
        <authorList>
            <person name="McKenzie S.K."/>
            <person name="Walston R.F."/>
            <person name="Allen J.L."/>
        </authorList>
    </citation>
    <scope>NUCLEOTIDE SEQUENCE [LARGE SCALE GENOMIC DNA]</scope>
    <source>
        <strain evidence="2">WasteWater2</strain>
    </source>
</reference>
<evidence type="ECO:0000313" key="3">
    <source>
        <dbReference type="Proteomes" id="UP000578531"/>
    </source>
</evidence>
<gene>
    <name evidence="2" type="ORF">HO173_009213</name>
</gene>
<sequence>MTKNYPSSSETLRDPHPHRSRAQRFGSESDETSNSADSNAHVTRDDVTHNYPFLRNPRRSHAQRSRSDDNPNASNRNPRLPRGDASDGSSEEGLGEFVTSRDRESDSDATSSDRAHASASSRHSNRGGSSRRADEATFEDSRARQARRDVLMSRLQRREDAERQARYAEMDRNERLHHEIDQDCRAYRLSLSRDRREDAHGSSASSDTNSDEPMARQEYQGRGIGARGETITMTEIRVLPLREAMQLVPLALAVRSTRTILMVPSAPQGYGGRSGVRRA</sequence>
<comment type="caution">
    <text evidence="2">The sequence shown here is derived from an EMBL/GenBank/DDBJ whole genome shotgun (WGS) entry which is preliminary data.</text>
</comment>
<protein>
    <submittedName>
        <fullName evidence="2">Uncharacterized protein</fullName>
    </submittedName>
</protein>
<feature type="compositionally biased region" description="Polar residues" evidence="1">
    <location>
        <begin position="32"/>
        <end position="41"/>
    </location>
</feature>
<feature type="compositionally biased region" description="Basic and acidic residues" evidence="1">
    <location>
        <begin position="131"/>
        <end position="161"/>
    </location>
</feature>
<organism evidence="2 3">
    <name type="scientific">Letharia columbiana</name>
    <dbReference type="NCBI Taxonomy" id="112416"/>
    <lineage>
        <taxon>Eukaryota</taxon>
        <taxon>Fungi</taxon>
        <taxon>Dikarya</taxon>
        <taxon>Ascomycota</taxon>
        <taxon>Pezizomycotina</taxon>
        <taxon>Lecanoromycetes</taxon>
        <taxon>OSLEUM clade</taxon>
        <taxon>Lecanoromycetidae</taxon>
        <taxon>Lecanorales</taxon>
        <taxon>Lecanorineae</taxon>
        <taxon>Parmeliaceae</taxon>
        <taxon>Letharia</taxon>
    </lineage>
</organism>
<name>A0A8H6FPW7_9LECA</name>
<dbReference type="GeneID" id="59290865"/>
<feature type="region of interest" description="Disordered" evidence="1">
    <location>
        <begin position="1"/>
        <end position="161"/>
    </location>
</feature>
<keyword evidence="3" id="KW-1185">Reference proteome</keyword>
<evidence type="ECO:0000256" key="1">
    <source>
        <dbReference type="SAM" id="MobiDB-lite"/>
    </source>
</evidence>
<feature type="compositionally biased region" description="Polar residues" evidence="1">
    <location>
        <begin position="1"/>
        <end position="10"/>
    </location>
</feature>
<feature type="compositionally biased region" description="Basic and acidic residues" evidence="1">
    <location>
        <begin position="99"/>
        <end position="116"/>
    </location>
</feature>